<accession>A0A382BEB8</accession>
<proteinExistence type="predicted"/>
<dbReference type="SUPFAM" id="SSF54593">
    <property type="entry name" value="Glyoxalase/Bleomycin resistance protein/Dihydroxybiphenyl dioxygenase"/>
    <property type="match status" value="1"/>
</dbReference>
<dbReference type="InterPro" id="IPR029068">
    <property type="entry name" value="Glyas_Bleomycin-R_OHBP_Dase"/>
</dbReference>
<feature type="non-terminal residue" evidence="2">
    <location>
        <position position="1"/>
    </location>
</feature>
<dbReference type="AlphaFoldDB" id="A0A382BEB8"/>
<dbReference type="PANTHER" id="PTHR36113:SF3">
    <property type="entry name" value="SLL5075 PROTEIN"/>
    <property type="match status" value="1"/>
</dbReference>
<dbReference type="EMBL" id="UINC01029386">
    <property type="protein sequence ID" value="SVB12014.1"/>
    <property type="molecule type" value="Genomic_DNA"/>
</dbReference>
<dbReference type="InterPro" id="IPR051332">
    <property type="entry name" value="Fosfomycin_Res_Enzymes"/>
</dbReference>
<dbReference type="CDD" id="cd06587">
    <property type="entry name" value="VOC"/>
    <property type="match status" value="1"/>
</dbReference>
<dbReference type="Gene3D" id="3.10.180.10">
    <property type="entry name" value="2,3-Dihydroxybiphenyl 1,2-Dioxygenase, domain 1"/>
    <property type="match status" value="1"/>
</dbReference>
<dbReference type="Pfam" id="PF00903">
    <property type="entry name" value="Glyoxalase"/>
    <property type="match status" value="1"/>
</dbReference>
<gene>
    <name evidence="2" type="ORF">METZ01_LOCUS164868</name>
</gene>
<sequence length="166" mass="18156">VTTDPTGGDVPPNTYSTHPPTARWTHVALRVNNIDATIEWYTTHTPLTLLARREDPDGYGAWLGHRDNVDHPFLLVVSQFFEGHDPFGDSPHAVLGPFAHLGIELCSREDIDEAAATAEADGSLAMPPTQMPPPIGYICMAKDPDGNTIEFSYDQGIYATVQEVWG</sequence>
<protein>
    <recommendedName>
        <fullName evidence="1">VOC domain-containing protein</fullName>
    </recommendedName>
</protein>
<dbReference type="PANTHER" id="PTHR36113">
    <property type="entry name" value="LYASE, PUTATIVE-RELATED-RELATED"/>
    <property type="match status" value="1"/>
</dbReference>
<dbReference type="InterPro" id="IPR037523">
    <property type="entry name" value="VOC_core"/>
</dbReference>
<organism evidence="2">
    <name type="scientific">marine metagenome</name>
    <dbReference type="NCBI Taxonomy" id="408172"/>
    <lineage>
        <taxon>unclassified sequences</taxon>
        <taxon>metagenomes</taxon>
        <taxon>ecological metagenomes</taxon>
    </lineage>
</organism>
<feature type="domain" description="VOC" evidence="1">
    <location>
        <begin position="23"/>
        <end position="154"/>
    </location>
</feature>
<name>A0A382BEB8_9ZZZZ</name>
<reference evidence="2" key="1">
    <citation type="submission" date="2018-05" db="EMBL/GenBank/DDBJ databases">
        <authorList>
            <person name="Lanie J.A."/>
            <person name="Ng W.-L."/>
            <person name="Kazmierczak K.M."/>
            <person name="Andrzejewski T.M."/>
            <person name="Davidsen T.M."/>
            <person name="Wayne K.J."/>
            <person name="Tettelin H."/>
            <person name="Glass J.I."/>
            <person name="Rusch D."/>
            <person name="Podicherti R."/>
            <person name="Tsui H.-C.T."/>
            <person name="Winkler M.E."/>
        </authorList>
    </citation>
    <scope>NUCLEOTIDE SEQUENCE</scope>
</reference>
<dbReference type="PROSITE" id="PS51819">
    <property type="entry name" value="VOC"/>
    <property type="match status" value="1"/>
</dbReference>
<evidence type="ECO:0000313" key="2">
    <source>
        <dbReference type="EMBL" id="SVB12014.1"/>
    </source>
</evidence>
<dbReference type="InterPro" id="IPR004360">
    <property type="entry name" value="Glyas_Fos-R_dOase_dom"/>
</dbReference>
<evidence type="ECO:0000259" key="1">
    <source>
        <dbReference type="PROSITE" id="PS51819"/>
    </source>
</evidence>